<feature type="compositionally biased region" description="Low complexity" evidence="1">
    <location>
        <begin position="1"/>
        <end position="22"/>
    </location>
</feature>
<name>A0A1J9RS70_9PEZI</name>
<organism evidence="2 3">
    <name type="scientific">Diplodia corticola</name>
    <dbReference type="NCBI Taxonomy" id="236234"/>
    <lineage>
        <taxon>Eukaryota</taxon>
        <taxon>Fungi</taxon>
        <taxon>Dikarya</taxon>
        <taxon>Ascomycota</taxon>
        <taxon>Pezizomycotina</taxon>
        <taxon>Dothideomycetes</taxon>
        <taxon>Dothideomycetes incertae sedis</taxon>
        <taxon>Botryosphaeriales</taxon>
        <taxon>Botryosphaeriaceae</taxon>
        <taxon>Diplodia</taxon>
    </lineage>
</organism>
<feature type="compositionally biased region" description="Basic and acidic residues" evidence="1">
    <location>
        <begin position="391"/>
        <end position="403"/>
    </location>
</feature>
<dbReference type="AlphaFoldDB" id="A0A1J9RS70"/>
<dbReference type="GeneID" id="31016905"/>
<accession>A0A1J9RS70</accession>
<dbReference type="STRING" id="236234.A0A1J9RS70"/>
<feature type="region of interest" description="Disordered" evidence="1">
    <location>
        <begin position="342"/>
        <end position="540"/>
    </location>
</feature>
<protein>
    <submittedName>
        <fullName evidence="2">Pyrrolo-quinoline quinone beta-propeller repeat protein</fullName>
    </submittedName>
</protein>
<feature type="compositionally biased region" description="Basic and acidic residues" evidence="1">
    <location>
        <begin position="437"/>
        <end position="448"/>
    </location>
</feature>
<feature type="compositionally biased region" description="Basic and acidic residues" evidence="1">
    <location>
        <begin position="507"/>
        <end position="533"/>
    </location>
</feature>
<sequence>MTSQNANTTNADAADASPTPDSESQPKQRAADIQILYDVMGLPQDDQPVFDMFREELHNRLLRASYAGQEGDLVHNAVSSHTLLADQPSTNKSSTANKPEDTTHDNSEAMSTQRANFLPPPPRAPTSSHAPKSWAKVKPSPEYGALHFPGHEHYTDDEIPITGNNGFMLLHRRPRFVPEGRHLISRDSQRLDQAAQCTLHYVSNAAGATPRIQTATYPDASQSTPPADIDFTSTPHMRLLESWVAHFLTTHGAGEAAARGRRRAALVPYLQAEREWMRRLFECRPRCPMAELARRFNAYWGGREVPGVKGRRPRRTEGALANEVYREGLKRKKVYEIKGKGGVEEDAGEDGGVGGDGEDQRDVDGRAGWQAGEKRQRRDGDDDEEGGDSGRIVHEERDQHDVGTEIGDDGEDGRKGAEKRNQRNVEGEEDGSSVKGGDGRKVRDKGDQDDVVDEVGNKEKDGLKAHEERDQHEVSDMDDGQKEGEKCDQRSVDSEQNDDGGVVSDGQKMREPHKMPRMRNQHDVHDNSDDHIGNDTGFYH</sequence>
<evidence type="ECO:0000256" key="1">
    <source>
        <dbReference type="SAM" id="MobiDB-lite"/>
    </source>
</evidence>
<feature type="compositionally biased region" description="Basic and acidic residues" evidence="1">
    <location>
        <begin position="98"/>
        <end position="107"/>
    </location>
</feature>
<evidence type="ECO:0000313" key="2">
    <source>
        <dbReference type="EMBL" id="OJD31287.1"/>
    </source>
</evidence>
<dbReference type="OrthoDB" id="3944011at2759"/>
<feature type="compositionally biased region" description="Polar residues" evidence="1">
    <location>
        <begin position="83"/>
        <end position="97"/>
    </location>
</feature>
<gene>
    <name evidence="2" type="ORF">BKCO1_5000050</name>
</gene>
<feature type="region of interest" description="Disordered" evidence="1">
    <location>
        <begin position="83"/>
        <end position="136"/>
    </location>
</feature>
<keyword evidence="3" id="KW-1185">Reference proteome</keyword>
<feature type="compositionally biased region" description="Basic and acidic residues" evidence="1">
    <location>
        <begin position="455"/>
        <end position="493"/>
    </location>
</feature>
<feature type="compositionally biased region" description="Basic and acidic residues" evidence="1">
    <location>
        <begin position="412"/>
        <end position="426"/>
    </location>
</feature>
<proteinExistence type="predicted"/>
<dbReference type="Proteomes" id="UP000183809">
    <property type="component" value="Unassembled WGS sequence"/>
</dbReference>
<dbReference type="EMBL" id="MNUE01000050">
    <property type="protein sequence ID" value="OJD31287.1"/>
    <property type="molecule type" value="Genomic_DNA"/>
</dbReference>
<reference evidence="2 3" key="1">
    <citation type="submission" date="2016-10" db="EMBL/GenBank/DDBJ databases">
        <title>Proteomics and genomics reveal pathogen-plant mechanisms compatible with a hemibiotrophic lifestyle of Diplodia corticola.</title>
        <authorList>
            <person name="Fernandes I."/>
            <person name="De Jonge R."/>
            <person name="Van De Peer Y."/>
            <person name="Devreese B."/>
            <person name="Alves A."/>
            <person name="Esteves A.C."/>
        </authorList>
    </citation>
    <scope>NUCLEOTIDE SEQUENCE [LARGE SCALE GENOMIC DNA]</scope>
    <source>
        <strain evidence="2 3">CBS 112549</strain>
    </source>
</reference>
<comment type="caution">
    <text evidence="2">The sequence shown here is derived from an EMBL/GenBank/DDBJ whole genome shotgun (WGS) entry which is preliminary data.</text>
</comment>
<feature type="region of interest" description="Disordered" evidence="1">
    <location>
        <begin position="1"/>
        <end position="31"/>
    </location>
</feature>
<evidence type="ECO:0000313" key="3">
    <source>
        <dbReference type="Proteomes" id="UP000183809"/>
    </source>
</evidence>
<dbReference type="RefSeq" id="XP_020127547.1">
    <property type="nucleotide sequence ID" value="XM_020276644.1"/>
</dbReference>